<comment type="caution">
    <text evidence="2">The sequence shown here is derived from an EMBL/GenBank/DDBJ whole genome shotgun (WGS) entry which is preliminary data.</text>
</comment>
<dbReference type="Pfam" id="PF06877">
    <property type="entry name" value="RraB"/>
    <property type="match status" value="1"/>
</dbReference>
<dbReference type="Proteomes" id="UP000469430">
    <property type="component" value="Unassembled WGS sequence"/>
</dbReference>
<evidence type="ECO:0000313" key="3">
    <source>
        <dbReference type="Proteomes" id="UP000469430"/>
    </source>
</evidence>
<dbReference type="RefSeq" id="WP_161392117.1">
    <property type="nucleotide sequence ID" value="NZ_JBHSCP010000002.1"/>
</dbReference>
<dbReference type="SUPFAM" id="SSF89946">
    <property type="entry name" value="Hypothetical protein VC0424"/>
    <property type="match status" value="1"/>
</dbReference>
<reference evidence="2 3" key="1">
    <citation type="submission" date="2019-12" db="EMBL/GenBank/DDBJ databases">
        <title>Genomic-based taxomic classification of the family Erythrobacteraceae.</title>
        <authorList>
            <person name="Xu L."/>
        </authorList>
    </citation>
    <scope>NUCLEOTIDE SEQUENCE [LARGE SCALE GENOMIC DNA]</scope>
    <source>
        <strain evidence="2 3">S36</strain>
    </source>
</reference>
<protein>
    <recommendedName>
        <fullName evidence="1">Regulator of ribonuclease activity B domain-containing protein</fullName>
    </recommendedName>
</protein>
<dbReference type="Gene3D" id="3.30.70.970">
    <property type="entry name" value="RraB-like"/>
    <property type="match status" value="1"/>
</dbReference>
<accession>A0A6I4TZC2</accession>
<keyword evidence="3" id="KW-1185">Reference proteome</keyword>
<feature type="domain" description="Regulator of ribonuclease activity B" evidence="1">
    <location>
        <begin position="155"/>
        <end position="246"/>
    </location>
</feature>
<organism evidence="2 3">
    <name type="scientific">Croceibacterium xixiisoli</name>
    <dbReference type="NCBI Taxonomy" id="1476466"/>
    <lineage>
        <taxon>Bacteria</taxon>
        <taxon>Pseudomonadati</taxon>
        <taxon>Pseudomonadota</taxon>
        <taxon>Alphaproteobacteria</taxon>
        <taxon>Sphingomonadales</taxon>
        <taxon>Erythrobacteraceae</taxon>
        <taxon>Croceibacterium</taxon>
    </lineage>
</organism>
<gene>
    <name evidence="2" type="ORF">GRI97_15580</name>
</gene>
<dbReference type="InterPro" id="IPR036701">
    <property type="entry name" value="RraB-like_sf"/>
</dbReference>
<dbReference type="OrthoDB" id="7839302at2"/>
<evidence type="ECO:0000313" key="2">
    <source>
        <dbReference type="EMBL" id="MXP00412.1"/>
    </source>
</evidence>
<dbReference type="InterPro" id="IPR009671">
    <property type="entry name" value="RraB_dom"/>
</dbReference>
<dbReference type="AlphaFoldDB" id="A0A6I4TZC2"/>
<dbReference type="EMBL" id="WTYJ01000003">
    <property type="protein sequence ID" value="MXP00412.1"/>
    <property type="molecule type" value="Genomic_DNA"/>
</dbReference>
<sequence>MDNATDMSVGGENDRWMLLERQSDEGGFMVVRTRVNDDIHECARANRITAVICDIDARHVNDSGMPLCMDALYDLEDHLIAMVADRAEPGFHTASATGDGRRTIYFVHAPELDLAAVVAMVSSDVAVIACNSHFAFKTYDAFVTPTQLDTQVDGDRRVISSLNTHGDDGSIPRKIDFWFYGDRADLEGLAANLSASGLLIDHWLEDETGLVLTCDAPANFSTFAELTPMLLEAAAASGVRYDGWETLVIKEPESQSNPSFFKRLLVQGKAD</sequence>
<proteinExistence type="predicted"/>
<evidence type="ECO:0000259" key="1">
    <source>
        <dbReference type="Pfam" id="PF06877"/>
    </source>
</evidence>
<name>A0A6I4TZC2_9SPHN</name>